<evidence type="ECO:0000256" key="2">
    <source>
        <dbReference type="ARBA" id="ARBA00022737"/>
    </source>
</evidence>
<organism evidence="4 5">
    <name type="scientific">Bacteroides reticulotermitis</name>
    <dbReference type="NCBI Taxonomy" id="1133319"/>
    <lineage>
        <taxon>Bacteria</taxon>
        <taxon>Pseudomonadati</taxon>
        <taxon>Bacteroidota</taxon>
        <taxon>Bacteroidia</taxon>
        <taxon>Bacteroidales</taxon>
        <taxon>Bacteroidaceae</taxon>
        <taxon>Bacteroides</taxon>
    </lineage>
</organism>
<dbReference type="PANTHER" id="PTHR47566:SF1">
    <property type="entry name" value="PROTEIN NUD1"/>
    <property type="match status" value="1"/>
</dbReference>
<dbReference type="Gene3D" id="3.80.10.10">
    <property type="entry name" value="Ribonuclease Inhibitor"/>
    <property type="match status" value="1"/>
</dbReference>
<dbReference type="PANTHER" id="PTHR47566">
    <property type="match status" value="1"/>
</dbReference>
<evidence type="ECO:0000313" key="4">
    <source>
        <dbReference type="EMBL" id="MBB4042261.1"/>
    </source>
</evidence>
<dbReference type="InterPro" id="IPR025875">
    <property type="entry name" value="Leu-rich_rpt_4"/>
</dbReference>
<dbReference type="Proteomes" id="UP000560658">
    <property type="component" value="Unassembled WGS sequence"/>
</dbReference>
<reference evidence="4" key="1">
    <citation type="submission" date="2020-08" db="EMBL/GenBank/DDBJ databases">
        <title>Genomic Encyclopedia of Type Strains, Phase IV (KMG-IV): sequencing the most valuable type-strain genomes for metagenomic binning, comparative biology and taxonomic classification.</title>
        <authorList>
            <person name="Goeker M."/>
        </authorList>
    </citation>
    <scope>NUCLEOTIDE SEQUENCE [LARGE SCALE GENOMIC DNA]</scope>
    <source>
        <strain evidence="4">DSM 105720</strain>
    </source>
</reference>
<dbReference type="InterPro" id="IPR052574">
    <property type="entry name" value="CDIRP"/>
</dbReference>
<name>A0A840CTQ0_9BACE</name>
<protein>
    <recommendedName>
        <fullName evidence="6">Leucine-rich repeat domain-containing protein</fullName>
    </recommendedName>
</protein>
<dbReference type="Pfam" id="PF12799">
    <property type="entry name" value="LRR_4"/>
    <property type="match status" value="1"/>
</dbReference>
<dbReference type="EMBL" id="JACIER010000001">
    <property type="protein sequence ID" value="MBB4042261.1"/>
    <property type="molecule type" value="Genomic_DNA"/>
</dbReference>
<comment type="caution">
    <text evidence="4">The sequence shown here is derived from an EMBL/GenBank/DDBJ whole genome shotgun (WGS) entry which is preliminary data.</text>
</comment>
<evidence type="ECO:0008006" key="6">
    <source>
        <dbReference type="Google" id="ProtNLM"/>
    </source>
</evidence>
<keyword evidence="5" id="KW-1185">Reference proteome</keyword>
<accession>A0A840CTQ0</accession>
<dbReference type="SUPFAM" id="SSF52058">
    <property type="entry name" value="L domain-like"/>
    <property type="match status" value="1"/>
</dbReference>
<evidence type="ECO:0000313" key="5">
    <source>
        <dbReference type="Proteomes" id="UP000560658"/>
    </source>
</evidence>
<feature type="signal peptide" evidence="3">
    <location>
        <begin position="1"/>
        <end position="19"/>
    </location>
</feature>
<keyword evidence="1" id="KW-0433">Leucine-rich repeat</keyword>
<keyword evidence="3" id="KW-0732">Signal</keyword>
<gene>
    <name evidence="4" type="ORF">GGR06_000020</name>
</gene>
<dbReference type="RefSeq" id="WP_148298417.1">
    <property type="nucleotide sequence ID" value="NZ_JACIER010000001.1"/>
</dbReference>
<evidence type="ECO:0000256" key="3">
    <source>
        <dbReference type="SAM" id="SignalP"/>
    </source>
</evidence>
<evidence type="ECO:0000256" key="1">
    <source>
        <dbReference type="ARBA" id="ARBA00022614"/>
    </source>
</evidence>
<sequence length="244" mass="27441">MRTKLICFLTCLWMCAACSKDEMPTGEEFADSNFIEYLHENHQVPVTANGKIDLNDAMTQVRLKAITQLIINDAKPIYDLTGIRNLVTLNKLYFNSEIEALDVSNMEYLTSLNCSGRALTHLNIPNTPLLEALTCNGNELSSLDLSDNPRLQFLFCSFNKLTSLDLKALPKLSYLICHNNCLTELDASGMTFDEEDLILSCGEQTDENGNAQSLHLTLSESHKGFWEELSQKIYNSNIEVTFKP</sequence>
<proteinExistence type="predicted"/>
<feature type="chain" id="PRO_5032520539" description="Leucine-rich repeat domain-containing protein" evidence="3">
    <location>
        <begin position="20"/>
        <end position="244"/>
    </location>
</feature>
<dbReference type="AlphaFoldDB" id="A0A840CTQ0"/>
<keyword evidence="2" id="KW-0677">Repeat</keyword>
<dbReference type="InterPro" id="IPR032675">
    <property type="entry name" value="LRR_dom_sf"/>
</dbReference>
<dbReference type="GO" id="GO:0035591">
    <property type="term" value="F:signaling adaptor activity"/>
    <property type="evidence" value="ECO:0007669"/>
    <property type="project" value="TreeGrafter"/>
</dbReference>